<evidence type="ECO:0000259" key="8">
    <source>
        <dbReference type="PROSITE" id="PS50850"/>
    </source>
</evidence>
<evidence type="ECO:0000256" key="4">
    <source>
        <dbReference type="ARBA" id="ARBA00022692"/>
    </source>
</evidence>
<feature type="transmembrane region" description="Helical" evidence="7">
    <location>
        <begin position="325"/>
        <end position="344"/>
    </location>
</feature>
<keyword evidence="2" id="KW-0813">Transport</keyword>
<sequence>MTSAVEQLQSGFDSWRATTLKPLRFPVFRALWLATMAAYFGAVIQTVGAAWHMTSMGVSADWVAYVQAASLLPTVLLALPAGALADTGDRRVLMLIAQIFGAAASVLLVATALFSAIGPVVLLVFTLLIGCAAALAQPAWQAAVGDLVERDDLPAAIGLNALAFNAARSLGPAIGGAIVALVGAVGAFAVNAFSYLALIGVLAGWKAPKPADTLPPEPIGRAIMSGIRYALLSPALLSLFARGALFGLCASSVLALLPLVARDKLDGGPLTYGVLLGGFGLGSMAAALFTARTRQWMSSQRLVGACTLAYGVMAIFLTLSPFVALSMAILAVAGAAWILALATISTCVQMSCPRWVVGRCVAMGQVATLGGLTAGAIVWGTIATHADLEPALIASGLALLATLLLAGALPIPNTDALDWSVGAPYPIARPGVTIDPRSGPIIVTIEYRIARDSADAFLRAIHEVGRIRQRDGARRWSIAQDLDDPEIWRERYQSPTWTEHLRRVSRVTAADQALRESVLQFHEGPPPAIKRMLERPPGATPIAEQ</sequence>
<dbReference type="EMBL" id="CP047045">
    <property type="protein sequence ID" value="QGZ96194.1"/>
    <property type="molecule type" value="Genomic_DNA"/>
</dbReference>
<accession>A0A6I6MUR2</accession>
<evidence type="ECO:0000256" key="2">
    <source>
        <dbReference type="ARBA" id="ARBA00022448"/>
    </source>
</evidence>
<dbReference type="Proteomes" id="UP000431269">
    <property type="component" value="Chromosome"/>
</dbReference>
<dbReference type="RefSeq" id="WP_158767001.1">
    <property type="nucleotide sequence ID" value="NZ_CP047045.1"/>
</dbReference>
<keyword evidence="3" id="KW-1003">Cell membrane</keyword>
<evidence type="ECO:0000256" key="1">
    <source>
        <dbReference type="ARBA" id="ARBA00004651"/>
    </source>
</evidence>
<dbReference type="Gene3D" id="1.20.1250.20">
    <property type="entry name" value="MFS general substrate transporter like domains"/>
    <property type="match status" value="1"/>
</dbReference>
<feature type="transmembrane region" description="Helical" evidence="7">
    <location>
        <begin position="302"/>
        <end position="319"/>
    </location>
</feature>
<evidence type="ECO:0000256" key="7">
    <source>
        <dbReference type="SAM" id="Phobius"/>
    </source>
</evidence>
<dbReference type="Pfam" id="PF05977">
    <property type="entry name" value="MFS_3"/>
    <property type="match status" value="1"/>
</dbReference>
<dbReference type="CDD" id="cd06173">
    <property type="entry name" value="MFS_MefA_like"/>
    <property type="match status" value="1"/>
</dbReference>
<dbReference type="InterPro" id="IPR020846">
    <property type="entry name" value="MFS_dom"/>
</dbReference>
<keyword evidence="6 7" id="KW-0472">Membrane</keyword>
<organism evidence="9 10">
    <name type="scientific">Terricaulis silvestris</name>
    <dbReference type="NCBI Taxonomy" id="2686094"/>
    <lineage>
        <taxon>Bacteria</taxon>
        <taxon>Pseudomonadati</taxon>
        <taxon>Pseudomonadota</taxon>
        <taxon>Alphaproteobacteria</taxon>
        <taxon>Caulobacterales</taxon>
        <taxon>Caulobacteraceae</taxon>
        <taxon>Terricaulis</taxon>
    </lineage>
</organism>
<dbReference type="SUPFAM" id="SSF103473">
    <property type="entry name" value="MFS general substrate transporter"/>
    <property type="match status" value="1"/>
</dbReference>
<dbReference type="KEGG" id="tsv:DSM104635_03052"/>
<feature type="transmembrane region" description="Helical" evidence="7">
    <location>
        <begin position="177"/>
        <end position="205"/>
    </location>
</feature>
<protein>
    <submittedName>
        <fullName evidence="9">Enterobactin exporter EntS</fullName>
    </submittedName>
</protein>
<evidence type="ECO:0000313" key="9">
    <source>
        <dbReference type="EMBL" id="QGZ96194.1"/>
    </source>
</evidence>
<keyword evidence="5 7" id="KW-1133">Transmembrane helix</keyword>
<evidence type="ECO:0000256" key="3">
    <source>
        <dbReference type="ARBA" id="ARBA00022475"/>
    </source>
</evidence>
<gene>
    <name evidence="9" type="ORF">DSM104635_03052</name>
</gene>
<comment type="subcellular location">
    <subcellularLocation>
        <location evidence="1">Cell membrane</location>
        <topology evidence="1">Multi-pass membrane protein</topology>
    </subcellularLocation>
</comment>
<dbReference type="GO" id="GO:0022857">
    <property type="term" value="F:transmembrane transporter activity"/>
    <property type="evidence" value="ECO:0007669"/>
    <property type="project" value="InterPro"/>
</dbReference>
<dbReference type="InterPro" id="IPR036259">
    <property type="entry name" value="MFS_trans_sf"/>
</dbReference>
<keyword evidence="4 7" id="KW-0812">Transmembrane</keyword>
<feature type="domain" description="Major facilitator superfamily (MFS) profile" evidence="8">
    <location>
        <begin position="27"/>
        <end position="413"/>
    </location>
</feature>
<dbReference type="AlphaFoldDB" id="A0A6I6MUR2"/>
<name>A0A6I6MUR2_9CAUL</name>
<feature type="transmembrane region" description="Helical" evidence="7">
    <location>
        <begin position="391"/>
        <end position="411"/>
    </location>
</feature>
<keyword evidence="10" id="KW-1185">Reference proteome</keyword>
<dbReference type="PANTHER" id="PTHR23513:SF11">
    <property type="entry name" value="STAPHYLOFERRIN A TRANSPORTER"/>
    <property type="match status" value="1"/>
</dbReference>
<dbReference type="GO" id="GO:0005886">
    <property type="term" value="C:plasma membrane"/>
    <property type="evidence" value="ECO:0007669"/>
    <property type="project" value="UniProtKB-SubCell"/>
</dbReference>
<evidence type="ECO:0000313" key="10">
    <source>
        <dbReference type="Proteomes" id="UP000431269"/>
    </source>
</evidence>
<proteinExistence type="predicted"/>
<evidence type="ECO:0000256" key="5">
    <source>
        <dbReference type="ARBA" id="ARBA00022989"/>
    </source>
</evidence>
<feature type="transmembrane region" description="Helical" evidence="7">
    <location>
        <begin position="356"/>
        <end position="379"/>
    </location>
</feature>
<dbReference type="PANTHER" id="PTHR23513">
    <property type="entry name" value="INTEGRAL MEMBRANE EFFLUX PROTEIN-RELATED"/>
    <property type="match status" value="1"/>
</dbReference>
<feature type="transmembrane region" description="Helical" evidence="7">
    <location>
        <begin position="269"/>
        <end position="290"/>
    </location>
</feature>
<reference evidence="10" key="1">
    <citation type="submission" date="2019-12" db="EMBL/GenBank/DDBJ databases">
        <title>Complete genome of Terracaulis silvestris 0127_4.</title>
        <authorList>
            <person name="Vieira S."/>
            <person name="Riedel T."/>
            <person name="Sproer C."/>
            <person name="Pascual J."/>
            <person name="Boedeker C."/>
            <person name="Overmann J."/>
        </authorList>
    </citation>
    <scope>NUCLEOTIDE SEQUENCE [LARGE SCALE GENOMIC DNA]</scope>
    <source>
        <strain evidence="10">0127_4</strain>
    </source>
</reference>
<feature type="transmembrane region" description="Helical" evidence="7">
    <location>
        <begin position="63"/>
        <end position="85"/>
    </location>
</feature>
<dbReference type="InterPro" id="IPR010290">
    <property type="entry name" value="TM_effector"/>
</dbReference>
<feature type="transmembrane region" description="Helical" evidence="7">
    <location>
        <begin position="226"/>
        <end position="257"/>
    </location>
</feature>
<feature type="transmembrane region" description="Helical" evidence="7">
    <location>
        <begin position="30"/>
        <end position="51"/>
    </location>
</feature>
<evidence type="ECO:0000256" key="6">
    <source>
        <dbReference type="ARBA" id="ARBA00023136"/>
    </source>
</evidence>
<dbReference type="PROSITE" id="PS50850">
    <property type="entry name" value="MFS"/>
    <property type="match status" value="1"/>
</dbReference>